<dbReference type="InterPro" id="IPR043151">
    <property type="entry name" value="BAH_sf"/>
</dbReference>
<sequence length="134" mass="15217">MCYVECMYEKHDGTKMAHGRILQKGSQTVLGNATNERELFLTNDCLEFKLGGIKELVTVNVQVMPWGHKYRKENSEANRIEKAKAGERKKKGLPVEYIFFPKAYTGQRKVVSSPSLMTNLALELVLVAPVKRDK</sequence>
<dbReference type="GO" id="GO:0003682">
    <property type="term" value="F:chromatin binding"/>
    <property type="evidence" value="ECO:0007669"/>
    <property type="project" value="InterPro"/>
</dbReference>
<evidence type="ECO:0000313" key="2">
    <source>
        <dbReference type="EMBL" id="JAD80279.1"/>
    </source>
</evidence>
<name>A0A0A9CVC0_ARUDO</name>
<accession>A0A0A9CVC0</accession>
<dbReference type="AlphaFoldDB" id="A0A0A9CVC0"/>
<dbReference type="Gene3D" id="2.30.30.490">
    <property type="match status" value="1"/>
</dbReference>
<dbReference type="EMBL" id="GBRH01217616">
    <property type="protein sequence ID" value="JAD80279.1"/>
    <property type="molecule type" value="Transcribed_RNA"/>
</dbReference>
<evidence type="ECO:0000259" key="1">
    <source>
        <dbReference type="SMART" id="SM00439"/>
    </source>
</evidence>
<dbReference type="InterPro" id="IPR001025">
    <property type="entry name" value="BAH_dom"/>
</dbReference>
<reference evidence="2" key="1">
    <citation type="submission" date="2014-09" db="EMBL/GenBank/DDBJ databases">
        <authorList>
            <person name="Magalhaes I.L.F."/>
            <person name="Oliveira U."/>
            <person name="Santos F.R."/>
            <person name="Vidigal T.H.D.A."/>
            <person name="Brescovit A.D."/>
            <person name="Santos A.J."/>
        </authorList>
    </citation>
    <scope>NUCLEOTIDE SEQUENCE</scope>
    <source>
        <tissue evidence="2">Shoot tissue taken approximately 20 cm above the soil surface</tissue>
    </source>
</reference>
<dbReference type="SMART" id="SM00439">
    <property type="entry name" value="BAH"/>
    <property type="match status" value="1"/>
</dbReference>
<feature type="domain" description="BAH" evidence="1">
    <location>
        <begin position="1"/>
        <end position="115"/>
    </location>
</feature>
<reference evidence="2" key="2">
    <citation type="journal article" date="2015" name="Data Brief">
        <title>Shoot transcriptome of the giant reed, Arundo donax.</title>
        <authorList>
            <person name="Barrero R.A."/>
            <person name="Guerrero F.D."/>
            <person name="Moolhuijzen P."/>
            <person name="Goolsby J.A."/>
            <person name="Tidwell J."/>
            <person name="Bellgard S.E."/>
            <person name="Bellgard M.I."/>
        </authorList>
    </citation>
    <scope>NUCLEOTIDE SEQUENCE</scope>
    <source>
        <tissue evidence="2">Shoot tissue taken approximately 20 cm above the soil surface</tissue>
    </source>
</reference>
<dbReference type="Pfam" id="PF01426">
    <property type="entry name" value="BAH"/>
    <property type="match status" value="1"/>
</dbReference>
<protein>
    <submittedName>
        <fullName evidence="2">Dmt101</fullName>
    </submittedName>
</protein>
<organism evidence="2">
    <name type="scientific">Arundo donax</name>
    <name type="common">Giant reed</name>
    <name type="synonym">Donax arundinaceus</name>
    <dbReference type="NCBI Taxonomy" id="35708"/>
    <lineage>
        <taxon>Eukaryota</taxon>
        <taxon>Viridiplantae</taxon>
        <taxon>Streptophyta</taxon>
        <taxon>Embryophyta</taxon>
        <taxon>Tracheophyta</taxon>
        <taxon>Spermatophyta</taxon>
        <taxon>Magnoliopsida</taxon>
        <taxon>Liliopsida</taxon>
        <taxon>Poales</taxon>
        <taxon>Poaceae</taxon>
        <taxon>PACMAD clade</taxon>
        <taxon>Arundinoideae</taxon>
        <taxon>Arundineae</taxon>
        <taxon>Arundo</taxon>
    </lineage>
</organism>
<proteinExistence type="predicted"/>